<comment type="caution">
    <text evidence="11">The sequence shown here is derived from an EMBL/GenBank/DDBJ whole genome shotgun (WGS) entry which is preliminary data.</text>
</comment>
<protein>
    <submittedName>
        <fullName evidence="11">Uncharacterized protein</fullName>
    </submittedName>
</protein>
<proteinExistence type="inferred from homology"/>
<dbReference type="PROSITE" id="PS00502">
    <property type="entry name" value="POLYGALACTURONASE"/>
    <property type="match status" value="1"/>
</dbReference>
<evidence type="ECO:0000313" key="11">
    <source>
        <dbReference type="EMBL" id="MED6169372.1"/>
    </source>
</evidence>
<keyword evidence="5 9" id="KW-0378">Hydrolase</keyword>
<keyword evidence="12" id="KW-1185">Reference proteome</keyword>
<dbReference type="SUPFAM" id="SSF51126">
    <property type="entry name" value="Pectin lyase-like"/>
    <property type="match status" value="1"/>
</dbReference>
<dbReference type="InterPro" id="IPR011050">
    <property type="entry name" value="Pectin_lyase_fold/virulence"/>
</dbReference>
<organism evidence="11 12">
    <name type="scientific">Stylosanthes scabra</name>
    <dbReference type="NCBI Taxonomy" id="79078"/>
    <lineage>
        <taxon>Eukaryota</taxon>
        <taxon>Viridiplantae</taxon>
        <taxon>Streptophyta</taxon>
        <taxon>Embryophyta</taxon>
        <taxon>Tracheophyta</taxon>
        <taxon>Spermatophyta</taxon>
        <taxon>Magnoliopsida</taxon>
        <taxon>eudicotyledons</taxon>
        <taxon>Gunneridae</taxon>
        <taxon>Pentapetalae</taxon>
        <taxon>rosids</taxon>
        <taxon>fabids</taxon>
        <taxon>Fabales</taxon>
        <taxon>Fabaceae</taxon>
        <taxon>Papilionoideae</taxon>
        <taxon>50 kb inversion clade</taxon>
        <taxon>dalbergioids sensu lato</taxon>
        <taxon>Dalbergieae</taxon>
        <taxon>Pterocarpus clade</taxon>
        <taxon>Stylosanthes</taxon>
    </lineage>
</organism>
<keyword evidence="6 9" id="KW-0326">Glycosidase</keyword>
<dbReference type="Gene3D" id="2.160.20.10">
    <property type="entry name" value="Single-stranded right-handed beta-helix, Pectin lyase-like"/>
    <property type="match status" value="1"/>
</dbReference>
<dbReference type="InterPro" id="IPR000743">
    <property type="entry name" value="Glyco_hydro_28"/>
</dbReference>
<dbReference type="Pfam" id="PF00295">
    <property type="entry name" value="Glyco_hydro_28"/>
    <property type="match status" value="1"/>
</dbReference>
<dbReference type="EMBL" id="JASCZI010151102">
    <property type="protein sequence ID" value="MED6169372.1"/>
    <property type="molecule type" value="Genomic_DNA"/>
</dbReference>
<dbReference type="PANTHER" id="PTHR31375">
    <property type="match status" value="1"/>
</dbReference>
<sequence>MVDLIRWMLLMFSLICIASAHPQSKVFNVKSYGAVGDGKSDVSAALLKAWDDACKWHGRADVLIPQGTYMLNSIVFKGPCKASRMGFVIQGILKAPTYPSLFNIDKWIGFLYVNKLILSGHGTLDAQGASSWPHHNCSNNYSHCPILPITLRFDFITNGAIHGLNSINPKGGHLMIFGCENVIMRRLSLSAPGDSPNTDGIKIGESNNINITSVKIATGDDCIAMISGAKNISISDVHCGPGHGISVGSLGKTDADIDVQDIVVKNCTFSGTSNGIRIKTWAASLSKTLKASNFLYQDIIMEKVYRPINIDQAYCPNHDCSNQVPSSVQISDVTYKNIKGSANGGVGVQLNCSKRKPCQNITMENIDLWAYGGKGQLKSLCSFVKGASHGKQIPPSCINA</sequence>
<reference evidence="11 12" key="1">
    <citation type="journal article" date="2023" name="Plants (Basel)">
        <title>Bridging the Gap: Combining Genomics and Transcriptomics Approaches to Understand Stylosanthes scabra, an Orphan Legume from the Brazilian Caatinga.</title>
        <authorList>
            <person name="Ferreira-Neto J.R.C."/>
            <person name="da Silva M.D."/>
            <person name="Binneck E."/>
            <person name="de Melo N.F."/>
            <person name="da Silva R.H."/>
            <person name="de Melo A.L.T.M."/>
            <person name="Pandolfi V."/>
            <person name="Bustamante F.O."/>
            <person name="Brasileiro-Vidal A.C."/>
            <person name="Benko-Iseppon A.M."/>
        </authorList>
    </citation>
    <scope>NUCLEOTIDE SEQUENCE [LARGE SCALE GENOMIC DNA]</scope>
    <source>
        <tissue evidence="11">Leaves</tissue>
    </source>
</reference>
<keyword evidence="7" id="KW-0961">Cell wall biogenesis/degradation</keyword>
<accession>A0ABU6V6R6</accession>
<keyword evidence="3" id="KW-0134">Cell wall</keyword>
<evidence type="ECO:0000256" key="5">
    <source>
        <dbReference type="ARBA" id="ARBA00022801"/>
    </source>
</evidence>
<name>A0ABU6V6R6_9FABA</name>
<dbReference type="InterPro" id="IPR006626">
    <property type="entry name" value="PbH1"/>
</dbReference>
<evidence type="ECO:0000256" key="1">
    <source>
        <dbReference type="ARBA" id="ARBA00004191"/>
    </source>
</evidence>
<comment type="similarity">
    <text evidence="2 9">Belongs to the glycosyl hydrolase 28 family.</text>
</comment>
<gene>
    <name evidence="11" type="ORF">PIB30_020848</name>
</gene>
<comment type="subcellular location">
    <subcellularLocation>
        <location evidence="1">Secreted</location>
        <location evidence="1">Cell wall</location>
    </subcellularLocation>
</comment>
<evidence type="ECO:0000256" key="10">
    <source>
        <dbReference type="SAM" id="SignalP"/>
    </source>
</evidence>
<feature type="chain" id="PRO_5046473050" evidence="10">
    <location>
        <begin position="21"/>
        <end position="400"/>
    </location>
</feature>
<evidence type="ECO:0000256" key="8">
    <source>
        <dbReference type="PROSITE-ProRule" id="PRU10052"/>
    </source>
</evidence>
<evidence type="ECO:0000256" key="9">
    <source>
        <dbReference type="RuleBase" id="RU361169"/>
    </source>
</evidence>
<dbReference type="SMART" id="SM00710">
    <property type="entry name" value="PbH1"/>
    <property type="match status" value="5"/>
</dbReference>
<evidence type="ECO:0000313" key="12">
    <source>
        <dbReference type="Proteomes" id="UP001341840"/>
    </source>
</evidence>
<dbReference type="InterPro" id="IPR012334">
    <property type="entry name" value="Pectin_lyas_fold"/>
</dbReference>
<evidence type="ECO:0000256" key="7">
    <source>
        <dbReference type="ARBA" id="ARBA00023316"/>
    </source>
</evidence>
<feature type="signal peptide" evidence="10">
    <location>
        <begin position="1"/>
        <end position="20"/>
    </location>
</feature>
<evidence type="ECO:0000256" key="2">
    <source>
        <dbReference type="ARBA" id="ARBA00008834"/>
    </source>
</evidence>
<evidence type="ECO:0000256" key="4">
    <source>
        <dbReference type="ARBA" id="ARBA00022525"/>
    </source>
</evidence>
<evidence type="ECO:0000256" key="3">
    <source>
        <dbReference type="ARBA" id="ARBA00022512"/>
    </source>
</evidence>
<evidence type="ECO:0000256" key="6">
    <source>
        <dbReference type="ARBA" id="ARBA00023295"/>
    </source>
</evidence>
<feature type="active site" evidence="8">
    <location>
        <position position="243"/>
    </location>
</feature>
<dbReference type="Proteomes" id="UP001341840">
    <property type="component" value="Unassembled WGS sequence"/>
</dbReference>
<keyword evidence="10" id="KW-0732">Signal</keyword>
<keyword evidence="4" id="KW-0964">Secreted</keyword>